<reference evidence="1" key="1">
    <citation type="submission" date="2014-09" db="EMBL/GenBank/DDBJ databases">
        <authorList>
            <person name="Magalhaes I.L.F."/>
            <person name="Oliveira U."/>
            <person name="Santos F.R."/>
            <person name="Vidigal T.H.D.A."/>
            <person name="Brescovit A.D."/>
            <person name="Santos A.J."/>
        </authorList>
    </citation>
    <scope>NUCLEOTIDE SEQUENCE</scope>
    <source>
        <tissue evidence="1">Shoot tissue taken approximately 20 cm above the soil surface</tissue>
    </source>
</reference>
<proteinExistence type="predicted"/>
<reference evidence="1" key="2">
    <citation type="journal article" date="2015" name="Data Brief">
        <title>Shoot transcriptome of the giant reed, Arundo donax.</title>
        <authorList>
            <person name="Barrero R.A."/>
            <person name="Guerrero F.D."/>
            <person name="Moolhuijzen P."/>
            <person name="Goolsby J.A."/>
            <person name="Tidwell J."/>
            <person name="Bellgard S.E."/>
            <person name="Bellgard M.I."/>
        </authorList>
    </citation>
    <scope>NUCLEOTIDE SEQUENCE</scope>
    <source>
        <tissue evidence="1">Shoot tissue taken approximately 20 cm above the soil surface</tissue>
    </source>
</reference>
<sequence>MLSHNASYEDLQYEFRHSSDTYHCHMKHFFNKVVPILSK</sequence>
<protein>
    <submittedName>
        <fullName evidence="1">Uncharacterized protein</fullName>
    </submittedName>
</protein>
<organism evidence="1">
    <name type="scientific">Arundo donax</name>
    <name type="common">Giant reed</name>
    <name type="synonym">Donax arundinaceus</name>
    <dbReference type="NCBI Taxonomy" id="35708"/>
    <lineage>
        <taxon>Eukaryota</taxon>
        <taxon>Viridiplantae</taxon>
        <taxon>Streptophyta</taxon>
        <taxon>Embryophyta</taxon>
        <taxon>Tracheophyta</taxon>
        <taxon>Spermatophyta</taxon>
        <taxon>Magnoliopsida</taxon>
        <taxon>Liliopsida</taxon>
        <taxon>Poales</taxon>
        <taxon>Poaceae</taxon>
        <taxon>PACMAD clade</taxon>
        <taxon>Arundinoideae</taxon>
        <taxon>Arundineae</taxon>
        <taxon>Arundo</taxon>
    </lineage>
</organism>
<evidence type="ECO:0000313" key="1">
    <source>
        <dbReference type="EMBL" id="JAD23170.1"/>
    </source>
</evidence>
<dbReference type="EMBL" id="GBRH01274725">
    <property type="protein sequence ID" value="JAD23170.1"/>
    <property type="molecule type" value="Transcribed_RNA"/>
</dbReference>
<accession>A0A0A8YCG4</accession>
<dbReference type="AlphaFoldDB" id="A0A0A8YCG4"/>
<name>A0A0A8YCG4_ARUDO</name>